<evidence type="ECO:0000256" key="3">
    <source>
        <dbReference type="ARBA" id="ARBA00022989"/>
    </source>
</evidence>
<comment type="subcellular location">
    <subcellularLocation>
        <location evidence="1">Membrane</location>
        <topology evidence="1">Multi-pass membrane protein</topology>
    </subcellularLocation>
</comment>
<protein>
    <submittedName>
        <fullName evidence="7">RDD family protein</fullName>
    </submittedName>
</protein>
<dbReference type="OrthoDB" id="9787732at2"/>
<accession>A0A6H9WIR7</accession>
<evidence type="ECO:0000256" key="1">
    <source>
        <dbReference type="ARBA" id="ARBA00004141"/>
    </source>
</evidence>
<dbReference type="AlphaFoldDB" id="A0A6H9WIR7"/>
<sequence>MTQAGASVIQSDGMTADGIGRNGAPRAGGVAGTALDVSDEQVVVGEGVALDVRPAGFLLRAVSSLIDAVVTIVIAIAVLWVVLWAIANAVDNGARIENAALIAIVLATQIAVLVFVPCLIETITRGKSVGRYIMRLRIVRDDGGAAGFRHALIRALVGFFEFWSTSGGIAMITGLVNARSKRLGDIIAGTYAQNEAAPRLSPNLGPLPPGLERWATIADVARMPDRSARRMRDYLIQAPRLEPGARLHAAGTIAREIKDSVHPIPDVDADTFLRAVAAVRRDREWAAIELRRARLARVEPILEQLPHGFPQRG</sequence>
<keyword evidence="4 5" id="KW-0472">Membrane</keyword>
<keyword evidence="2 5" id="KW-0812">Transmembrane</keyword>
<proteinExistence type="predicted"/>
<dbReference type="RefSeq" id="WP_158027725.1">
    <property type="nucleotide sequence ID" value="NZ_BMHG01000001.1"/>
</dbReference>
<evidence type="ECO:0000256" key="5">
    <source>
        <dbReference type="SAM" id="Phobius"/>
    </source>
</evidence>
<organism evidence="7 8">
    <name type="scientific">Pseudoclavibacter endophyticus</name>
    <dbReference type="NCBI Taxonomy" id="1778590"/>
    <lineage>
        <taxon>Bacteria</taxon>
        <taxon>Bacillati</taxon>
        <taxon>Actinomycetota</taxon>
        <taxon>Actinomycetes</taxon>
        <taxon>Micrococcales</taxon>
        <taxon>Microbacteriaceae</taxon>
        <taxon>Pseudoclavibacter</taxon>
    </lineage>
</organism>
<dbReference type="InterPro" id="IPR010432">
    <property type="entry name" value="RDD"/>
</dbReference>
<dbReference type="PANTHER" id="PTHR38480">
    <property type="entry name" value="SLR0254 PROTEIN"/>
    <property type="match status" value="1"/>
</dbReference>
<keyword evidence="3 5" id="KW-1133">Transmembrane helix</keyword>
<name>A0A6H9WIR7_9MICO</name>
<dbReference type="Proteomes" id="UP000431744">
    <property type="component" value="Unassembled WGS sequence"/>
</dbReference>
<feature type="domain" description="RDD" evidence="6">
    <location>
        <begin position="55"/>
        <end position="189"/>
    </location>
</feature>
<feature type="transmembrane region" description="Helical" evidence="5">
    <location>
        <begin position="99"/>
        <end position="120"/>
    </location>
</feature>
<dbReference type="Pfam" id="PF06271">
    <property type="entry name" value="RDD"/>
    <property type="match status" value="1"/>
</dbReference>
<reference evidence="7 8" key="1">
    <citation type="submission" date="2019-09" db="EMBL/GenBank/DDBJ databases">
        <title>Phylogeny of genus Pseudoclavibacter and closely related genus.</title>
        <authorList>
            <person name="Li Y."/>
        </authorList>
    </citation>
    <scope>NUCLEOTIDE SEQUENCE [LARGE SCALE GENOMIC DNA]</scope>
    <source>
        <strain evidence="7 8">EGI 60007</strain>
    </source>
</reference>
<dbReference type="PANTHER" id="PTHR38480:SF1">
    <property type="entry name" value="SLR0254 PROTEIN"/>
    <property type="match status" value="1"/>
</dbReference>
<dbReference type="EMBL" id="WBJY01000001">
    <property type="protein sequence ID" value="KAB1649133.1"/>
    <property type="molecule type" value="Genomic_DNA"/>
</dbReference>
<keyword evidence="8" id="KW-1185">Reference proteome</keyword>
<evidence type="ECO:0000313" key="7">
    <source>
        <dbReference type="EMBL" id="KAB1649133.1"/>
    </source>
</evidence>
<evidence type="ECO:0000256" key="4">
    <source>
        <dbReference type="ARBA" id="ARBA00023136"/>
    </source>
</evidence>
<evidence type="ECO:0000256" key="2">
    <source>
        <dbReference type="ARBA" id="ARBA00022692"/>
    </source>
</evidence>
<feature type="transmembrane region" description="Helical" evidence="5">
    <location>
        <begin position="65"/>
        <end position="87"/>
    </location>
</feature>
<comment type="caution">
    <text evidence="7">The sequence shown here is derived from an EMBL/GenBank/DDBJ whole genome shotgun (WGS) entry which is preliminary data.</text>
</comment>
<evidence type="ECO:0000259" key="6">
    <source>
        <dbReference type="Pfam" id="PF06271"/>
    </source>
</evidence>
<dbReference type="GO" id="GO:0016020">
    <property type="term" value="C:membrane"/>
    <property type="evidence" value="ECO:0007669"/>
    <property type="project" value="UniProtKB-SubCell"/>
</dbReference>
<evidence type="ECO:0000313" key="8">
    <source>
        <dbReference type="Proteomes" id="UP000431744"/>
    </source>
</evidence>
<gene>
    <name evidence="7" type="ORF">F8O04_02295</name>
</gene>